<keyword evidence="6" id="KW-1185">Reference proteome</keyword>
<dbReference type="Gene3D" id="3.40.50.300">
    <property type="entry name" value="P-loop containing nucleotide triphosphate hydrolases"/>
    <property type="match status" value="1"/>
</dbReference>
<dbReference type="InterPro" id="IPR002543">
    <property type="entry name" value="FtsK_dom"/>
</dbReference>
<dbReference type="GO" id="GO:0005524">
    <property type="term" value="F:ATP binding"/>
    <property type="evidence" value="ECO:0007669"/>
    <property type="project" value="UniProtKB-UniRule"/>
</dbReference>
<feature type="binding site" evidence="1">
    <location>
        <begin position="224"/>
        <end position="231"/>
    </location>
    <ligand>
        <name>ATP</name>
        <dbReference type="ChEBI" id="CHEBI:30616"/>
    </ligand>
</feature>
<keyword evidence="3" id="KW-0812">Transmembrane</keyword>
<evidence type="ECO:0000313" key="5">
    <source>
        <dbReference type="EMBL" id="MBM6698945.1"/>
    </source>
</evidence>
<feature type="transmembrane region" description="Helical" evidence="3">
    <location>
        <begin position="47"/>
        <end position="72"/>
    </location>
</feature>
<name>A0A939B981_9BIFI</name>
<dbReference type="AlphaFoldDB" id="A0A939B981"/>
<dbReference type="InterPro" id="IPR027417">
    <property type="entry name" value="P-loop_NTPase"/>
</dbReference>
<organism evidence="5 6">
    <name type="scientific">Bifidobacterium pullorum subsp. saeculare</name>
    <dbReference type="NCBI Taxonomy" id="78257"/>
    <lineage>
        <taxon>Bacteria</taxon>
        <taxon>Bacillati</taxon>
        <taxon>Actinomycetota</taxon>
        <taxon>Actinomycetes</taxon>
        <taxon>Bifidobacteriales</taxon>
        <taxon>Bifidobacteriaceae</taxon>
        <taxon>Bifidobacterium</taxon>
    </lineage>
</organism>
<evidence type="ECO:0000259" key="4">
    <source>
        <dbReference type="PROSITE" id="PS50901"/>
    </source>
</evidence>
<dbReference type="SUPFAM" id="SSF52540">
    <property type="entry name" value="P-loop containing nucleoside triphosphate hydrolases"/>
    <property type="match status" value="1"/>
</dbReference>
<feature type="domain" description="FtsK" evidence="4">
    <location>
        <begin position="207"/>
        <end position="398"/>
    </location>
</feature>
<comment type="caution">
    <text evidence="5">The sequence shown here is derived from an EMBL/GenBank/DDBJ whole genome shotgun (WGS) entry which is preliminary data.</text>
</comment>
<dbReference type="Proteomes" id="UP000718821">
    <property type="component" value="Unassembled WGS sequence"/>
</dbReference>
<keyword evidence="3" id="KW-0472">Membrane</keyword>
<sequence length="481" mass="52665">MENMLAILAALVVAALMIWPLWTGIYDPEEKGRRAFTCAIATSVWTWWYLAHIDGMTWAATTLVILALALFVRPARVLLPLGAWLVSWRYRTSKKSATYFVERVIGLRPIGSRDYRADVTVYKDGETKLSFDCGVAGVTTETVTRVCEEALGAMRCVTVTVTPESPGRWTIRYYRDLPEDPLDDVHELAHLKPWNGTMVRYGVTGDGSPATLSFAQTSGIVVGGVPGAGKSAGAIDLVAPLLASDRARVFVFDGKGGADWEWAREAAASFYQDDGDIGAVADRLEKLDTEMRRDLRGHPWGTDPDFWHGGPSSEHPFHLVVIDECQTYFDATGLDKDGKAAVARCVRAVTDLVKKGRSAGWCCLLLTQKPTSEALPTAIRDNAAMRLAFRVTTAEAAKAVLGTIPDGDPSPTEIPASRRGGAVVQGEDGHTQAVRFYYMSPETAQQELARLKPTEPKPAPNPYVRWASMSTLEQVEQDLMQ</sequence>
<reference evidence="5" key="1">
    <citation type="submission" date="2020-08" db="EMBL/GenBank/DDBJ databases">
        <authorList>
            <person name="Cejkova D."/>
            <person name="Kubasova T."/>
            <person name="Jahodarova E."/>
            <person name="Rychlik I."/>
        </authorList>
    </citation>
    <scope>NUCLEOTIDE SEQUENCE</scope>
    <source>
        <strain evidence="5">An836</strain>
    </source>
</reference>
<protein>
    <recommendedName>
        <fullName evidence="4">FtsK domain-containing protein</fullName>
    </recommendedName>
</protein>
<feature type="region of interest" description="Disordered" evidence="2">
    <location>
        <begin position="405"/>
        <end position="425"/>
    </location>
</feature>
<keyword evidence="3" id="KW-1133">Transmembrane helix</keyword>
<evidence type="ECO:0000256" key="2">
    <source>
        <dbReference type="SAM" id="MobiDB-lite"/>
    </source>
</evidence>
<accession>A0A939B981</accession>
<keyword evidence="1" id="KW-0547">Nucleotide-binding</keyword>
<proteinExistence type="predicted"/>
<evidence type="ECO:0000256" key="3">
    <source>
        <dbReference type="SAM" id="Phobius"/>
    </source>
</evidence>
<dbReference type="PROSITE" id="PS50901">
    <property type="entry name" value="FTSK"/>
    <property type="match status" value="1"/>
</dbReference>
<reference evidence="5" key="2">
    <citation type="journal article" date="2021" name="Sci. Rep.">
        <title>The distribution of antibiotic resistance genes in chicken gut microbiota commensals.</title>
        <authorList>
            <person name="Juricova H."/>
            <person name="Matiasovicova J."/>
            <person name="Kubasova T."/>
            <person name="Cejkova D."/>
            <person name="Rychlik I."/>
        </authorList>
    </citation>
    <scope>NUCLEOTIDE SEQUENCE</scope>
    <source>
        <strain evidence="5">An836</strain>
    </source>
</reference>
<evidence type="ECO:0000256" key="1">
    <source>
        <dbReference type="PROSITE-ProRule" id="PRU00289"/>
    </source>
</evidence>
<gene>
    <name evidence="5" type="ORF">H7U32_01105</name>
</gene>
<keyword evidence="1" id="KW-0067">ATP-binding</keyword>
<dbReference type="RefSeq" id="WP_204467261.1">
    <property type="nucleotide sequence ID" value="NZ_JACLYU010000001.1"/>
</dbReference>
<dbReference type="EMBL" id="JACLYU010000001">
    <property type="protein sequence ID" value="MBM6698945.1"/>
    <property type="molecule type" value="Genomic_DNA"/>
</dbReference>
<evidence type="ECO:0000313" key="6">
    <source>
        <dbReference type="Proteomes" id="UP000718821"/>
    </source>
</evidence>
<dbReference type="GO" id="GO:0003677">
    <property type="term" value="F:DNA binding"/>
    <property type="evidence" value="ECO:0007669"/>
    <property type="project" value="InterPro"/>
</dbReference>